<accession>A0A0D2PH14</accession>
<dbReference type="InterPro" id="IPR027417">
    <property type="entry name" value="P-loop_NTPase"/>
</dbReference>
<dbReference type="AlphaFoldDB" id="A0A0D2PH14"/>
<organism evidence="1 2">
    <name type="scientific">Hypholoma sublateritium (strain FD-334 SS-4)</name>
    <dbReference type="NCBI Taxonomy" id="945553"/>
    <lineage>
        <taxon>Eukaryota</taxon>
        <taxon>Fungi</taxon>
        <taxon>Dikarya</taxon>
        <taxon>Basidiomycota</taxon>
        <taxon>Agaricomycotina</taxon>
        <taxon>Agaricomycetes</taxon>
        <taxon>Agaricomycetidae</taxon>
        <taxon>Agaricales</taxon>
        <taxon>Agaricineae</taxon>
        <taxon>Strophariaceae</taxon>
        <taxon>Hypholoma</taxon>
    </lineage>
</organism>
<dbReference type="STRING" id="945553.A0A0D2PH14"/>
<reference evidence="2" key="1">
    <citation type="submission" date="2014-04" db="EMBL/GenBank/DDBJ databases">
        <title>Evolutionary Origins and Diversification of the Mycorrhizal Mutualists.</title>
        <authorList>
            <consortium name="DOE Joint Genome Institute"/>
            <consortium name="Mycorrhizal Genomics Consortium"/>
            <person name="Kohler A."/>
            <person name="Kuo A."/>
            <person name="Nagy L.G."/>
            <person name="Floudas D."/>
            <person name="Copeland A."/>
            <person name="Barry K.W."/>
            <person name="Cichocki N."/>
            <person name="Veneault-Fourrey C."/>
            <person name="LaButti K."/>
            <person name="Lindquist E.A."/>
            <person name="Lipzen A."/>
            <person name="Lundell T."/>
            <person name="Morin E."/>
            <person name="Murat C."/>
            <person name="Riley R."/>
            <person name="Ohm R."/>
            <person name="Sun H."/>
            <person name="Tunlid A."/>
            <person name="Henrissat B."/>
            <person name="Grigoriev I.V."/>
            <person name="Hibbett D.S."/>
            <person name="Martin F."/>
        </authorList>
    </citation>
    <scope>NUCLEOTIDE SEQUENCE [LARGE SCALE GENOMIC DNA]</scope>
    <source>
        <strain evidence="2">FD-334 SS-4</strain>
    </source>
</reference>
<dbReference type="Proteomes" id="UP000054270">
    <property type="component" value="Unassembled WGS sequence"/>
</dbReference>
<dbReference type="OrthoDB" id="347435at2759"/>
<sequence>MTTVELTAQYIVSHLTPQRPLFVAIQGPQGSGKSYITAELGKYLQAPPYSLRVVSLSIDDLYLPHEALVSLARANSENVLWQGRGQPGTHDVDLGVRVLSGLQKASDSIELPRFDKSLHSGAGDRLPIDGTGVIVRQPPTIDVVIFEGWCVGFRSISREDLLSRWNGVWKRERVRLSVQEEETGRLADIEAVNERLKDYERLWDFFDCFIKLSSESPGSEIQSKYSVVYKWRLQQEHHMKSVNGGRGMTDEDVKRFVDRYIPGYVFFGDMGLHKTEDLSSAVKKCFTLILDENRTVTRTIDSESQCDSPT</sequence>
<dbReference type="OMA" id="FWRSLHP"/>
<gene>
    <name evidence="1" type="ORF">HYPSUDRAFT_34939</name>
</gene>
<dbReference type="SUPFAM" id="SSF52540">
    <property type="entry name" value="P-loop containing nucleoside triphosphate hydrolases"/>
    <property type="match status" value="1"/>
</dbReference>
<proteinExistence type="predicted"/>
<evidence type="ECO:0000313" key="2">
    <source>
        <dbReference type="Proteomes" id="UP000054270"/>
    </source>
</evidence>
<evidence type="ECO:0008006" key="3">
    <source>
        <dbReference type="Google" id="ProtNLM"/>
    </source>
</evidence>
<dbReference type="EMBL" id="KN817523">
    <property type="protein sequence ID" value="KJA27791.1"/>
    <property type="molecule type" value="Genomic_DNA"/>
</dbReference>
<dbReference type="PANTHER" id="PTHR10285">
    <property type="entry name" value="URIDINE KINASE"/>
    <property type="match status" value="1"/>
</dbReference>
<dbReference type="Gene3D" id="3.40.50.300">
    <property type="entry name" value="P-loop containing nucleotide triphosphate hydrolases"/>
    <property type="match status" value="1"/>
</dbReference>
<protein>
    <recommendedName>
        <fullName evidence="3">Phosphoribulokinase/uridine kinase domain-containing protein</fullName>
    </recommendedName>
</protein>
<name>A0A0D2PH14_HYPSF</name>
<keyword evidence="2" id="KW-1185">Reference proteome</keyword>
<evidence type="ECO:0000313" key="1">
    <source>
        <dbReference type="EMBL" id="KJA27791.1"/>
    </source>
</evidence>